<dbReference type="GO" id="GO:0005737">
    <property type="term" value="C:cytoplasm"/>
    <property type="evidence" value="ECO:0007669"/>
    <property type="project" value="UniProtKB-SubCell"/>
</dbReference>
<proteinExistence type="inferred from homology"/>
<keyword evidence="4" id="KW-1185">Reference proteome</keyword>
<dbReference type="InterPro" id="IPR039768">
    <property type="entry name" value="Nmd3"/>
</dbReference>
<dbReference type="InterPro" id="IPR007064">
    <property type="entry name" value="Nmd3_N"/>
</dbReference>
<keyword evidence="1" id="KW-0653">Protein transport</keyword>
<evidence type="ECO:0000313" key="4">
    <source>
        <dbReference type="Proteomes" id="UP000485058"/>
    </source>
</evidence>
<dbReference type="GO" id="GO:0000055">
    <property type="term" value="P:ribosomal large subunit export from nucleus"/>
    <property type="evidence" value="ECO:0007669"/>
    <property type="project" value="TreeGrafter"/>
</dbReference>
<name>A0A699Z3G7_HAELA</name>
<keyword evidence="1" id="KW-0539">Nucleus</keyword>
<reference evidence="3 4" key="1">
    <citation type="submission" date="2020-02" db="EMBL/GenBank/DDBJ databases">
        <title>Draft genome sequence of Haematococcus lacustris strain NIES-144.</title>
        <authorList>
            <person name="Morimoto D."/>
            <person name="Nakagawa S."/>
            <person name="Yoshida T."/>
            <person name="Sawayama S."/>
        </authorList>
    </citation>
    <scope>NUCLEOTIDE SEQUENCE [LARGE SCALE GENOMIC DNA]</scope>
    <source>
        <strain evidence="3 4">NIES-144</strain>
    </source>
</reference>
<dbReference type="GO" id="GO:0015031">
    <property type="term" value="P:protein transport"/>
    <property type="evidence" value="ECO:0007669"/>
    <property type="project" value="UniProtKB-KW"/>
</dbReference>
<dbReference type="GO" id="GO:0043023">
    <property type="term" value="F:ribosomal large subunit binding"/>
    <property type="evidence" value="ECO:0007669"/>
    <property type="project" value="InterPro"/>
</dbReference>
<comment type="function">
    <text evidence="1">Acts as an adapter for the XPO1/CRM1-mediated export of the 60S ribosomal subunit.</text>
</comment>
<feature type="non-terminal residue" evidence="3">
    <location>
        <position position="1"/>
    </location>
</feature>
<comment type="subcellular location">
    <subcellularLocation>
        <location evidence="1">Cytoplasm</location>
    </subcellularLocation>
    <subcellularLocation>
        <location evidence="1">Nucleus</location>
    </subcellularLocation>
</comment>
<organism evidence="3 4">
    <name type="scientific">Haematococcus lacustris</name>
    <name type="common">Green alga</name>
    <name type="synonym">Haematococcus pluvialis</name>
    <dbReference type="NCBI Taxonomy" id="44745"/>
    <lineage>
        <taxon>Eukaryota</taxon>
        <taxon>Viridiplantae</taxon>
        <taxon>Chlorophyta</taxon>
        <taxon>core chlorophytes</taxon>
        <taxon>Chlorophyceae</taxon>
        <taxon>CS clade</taxon>
        <taxon>Chlamydomonadales</taxon>
        <taxon>Haematococcaceae</taxon>
        <taxon>Haematococcus</taxon>
    </lineage>
</organism>
<dbReference type="PANTHER" id="PTHR12746:SF2">
    <property type="entry name" value="60S RIBOSOMAL EXPORT PROTEIN NMD3"/>
    <property type="match status" value="1"/>
</dbReference>
<dbReference type="AlphaFoldDB" id="A0A699Z3G7"/>
<comment type="caution">
    <text evidence="3">The sequence shown here is derived from an EMBL/GenBank/DDBJ whole genome shotgun (WGS) entry which is preliminary data.</text>
</comment>
<sequence length="97" mass="10940">MLMEPSYGIQTFQPQSTQGHVLCCLCGTGIPPNPSNMCVNCIRSQVDITEGIQKQVTILWCKDCGRYLQPPKHWLRAELESKELLTFCVKKIKGLSK</sequence>
<dbReference type="Pfam" id="PF04981">
    <property type="entry name" value="NMD3"/>
    <property type="match status" value="1"/>
</dbReference>
<feature type="domain" description="Nmd3 N-terminal" evidence="2">
    <location>
        <begin position="23"/>
        <end position="96"/>
    </location>
</feature>
<evidence type="ECO:0000256" key="1">
    <source>
        <dbReference type="RuleBase" id="RU364108"/>
    </source>
</evidence>
<protein>
    <recommendedName>
        <fullName evidence="1">60S ribosomal export protein NMD3</fullName>
    </recommendedName>
</protein>
<accession>A0A699Z3G7</accession>
<keyword evidence="1" id="KW-0963">Cytoplasm</keyword>
<evidence type="ECO:0000259" key="2">
    <source>
        <dbReference type="Pfam" id="PF04981"/>
    </source>
</evidence>
<keyword evidence="1" id="KW-0813">Transport</keyword>
<dbReference type="EMBL" id="BLLF01000667">
    <property type="protein sequence ID" value="GFH13918.1"/>
    <property type="molecule type" value="Genomic_DNA"/>
</dbReference>
<feature type="non-terminal residue" evidence="3">
    <location>
        <position position="97"/>
    </location>
</feature>
<evidence type="ECO:0000313" key="3">
    <source>
        <dbReference type="EMBL" id="GFH13918.1"/>
    </source>
</evidence>
<comment type="similarity">
    <text evidence="1">Belongs to the NMD3 family.</text>
</comment>
<dbReference type="PANTHER" id="PTHR12746">
    <property type="entry name" value="NONSENSE-MEDIATED MRNA DECAY PROTEIN 3"/>
    <property type="match status" value="1"/>
</dbReference>
<dbReference type="GO" id="GO:0005634">
    <property type="term" value="C:nucleus"/>
    <property type="evidence" value="ECO:0007669"/>
    <property type="project" value="UniProtKB-SubCell"/>
</dbReference>
<dbReference type="Proteomes" id="UP000485058">
    <property type="component" value="Unassembled WGS sequence"/>
</dbReference>
<gene>
    <name evidence="3" type="ORF">HaLaN_09884</name>
</gene>